<reference evidence="1" key="1">
    <citation type="journal article" date="2021" name="New Phytol.">
        <title>Evolutionary innovations through gain and loss of genes in the ectomycorrhizal Boletales.</title>
        <authorList>
            <person name="Wu G."/>
            <person name="Miyauchi S."/>
            <person name="Morin E."/>
            <person name="Kuo A."/>
            <person name="Drula E."/>
            <person name="Varga T."/>
            <person name="Kohler A."/>
            <person name="Feng B."/>
            <person name="Cao Y."/>
            <person name="Lipzen A."/>
            <person name="Daum C."/>
            <person name="Hundley H."/>
            <person name="Pangilinan J."/>
            <person name="Johnson J."/>
            <person name="Barry K."/>
            <person name="LaButti K."/>
            <person name="Ng V."/>
            <person name="Ahrendt S."/>
            <person name="Min B."/>
            <person name="Choi I.G."/>
            <person name="Park H."/>
            <person name="Plett J.M."/>
            <person name="Magnuson J."/>
            <person name="Spatafora J.W."/>
            <person name="Nagy L.G."/>
            <person name="Henrissat B."/>
            <person name="Grigoriev I.V."/>
            <person name="Yang Z.L."/>
            <person name="Xu J."/>
            <person name="Martin F.M."/>
        </authorList>
    </citation>
    <scope>NUCLEOTIDE SEQUENCE</scope>
    <source>
        <strain evidence="1">KUC20120723A-06</strain>
    </source>
</reference>
<dbReference type="EMBL" id="MU266356">
    <property type="protein sequence ID" value="KAH7928172.1"/>
    <property type="molecule type" value="Genomic_DNA"/>
</dbReference>
<organism evidence="1 2">
    <name type="scientific">Leucogyrophana mollusca</name>
    <dbReference type="NCBI Taxonomy" id="85980"/>
    <lineage>
        <taxon>Eukaryota</taxon>
        <taxon>Fungi</taxon>
        <taxon>Dikarya</taxon>
        <taxon>Basidiomycota</taxon>
        <taxon>Agaricomycotina</taxon>
        <taxon>Agaricomycetes</taxon>
        <taxon>Agaricomycetidae</taxon>
        <taxon>Boletales</taxon>
        <taxon>Boletales incertae sedis</taxon>
        <taxon>Leucogyrophana</taxon>
    </lineage>
</organism>
<accession>A0ACB8BTK1</accession>
<name>A0ACB8BTK1_9AGAM</name>
<protein>
    <submittedName>
        <fullName evidence="1">Uncharacterized protein</fullName>
    </submittedName>
</protein>
<evidence type="ECO:0000313" key="2">
    <source>
        <dbReference type="Proteomes" id="UP000790709"/>
    </source>
</evidence>
<evidence type="ECO:0000313" key="1">
    <source>
        <dbReference type="EMBL" id="KAH7928172.1"/>
    </source>
</evidence>
<proteinExistence type="predicted"/>
<keyword evidence="2" id="KW-1185">Reference proteome</keyword>
<gene>
    <name evidence="1" type="ORF">BV22DRAFT_223912</name>
</gene>
<sequence length="156" mass="17292">MKLDPLARIALTQTPAWPRGARDVSDEVRRMDASRLWMEGLDGSRHAPAAIQIVSSQFEINPTAIEYLRGPLMVAPVDRRSVPEVTANNTNIHQVPKINTLDLWQDTNAATKACLRSDKTLIFPSPLPEQLGTSLPEYKSLCFIASTLLLHPRGPL</sequence>
<comment type="caution">
    <text evidence="1">The sequence shown here is derived from an EMBL/GenBank/DDBJ whole genome shotgun (WGS) entry which is preliminary data.</text>
</comment>
<dbReference type="Proteomes" id="UP000790709">
    <property type="component" value="Unassembled WGS sequence"/>
</dbReference>